<dbReference type="InterPro" id="IPR016143">
    <property type="entry name" value="Citrate_synth-like_sm_a-sub"/>
</dbReference>
<comment type="caution">
    <text evidence="7">The sequence shown here is derived from an EMBL/GenBank/DDBJ whole genome shotgun (WGS) entry which is preliminary data.</text>
</comment>
<dbReference type="InterPro" id="IPR016142">
    <property type="entry name" value="Citrate_synth-like_lrg_a-sub"/>
</dbReference>
<evidence type="ECO:0000313" key="8">
    <source>
        <dbReference type="Proteomes" id="UP001235840"/>
    </source>
</evidence>
<dbReference type="InterPro" id="IPR024176">
    <property type="entry name" value="Citrate_synthase_bac-typ"/>
</dbReference>
<name>A0ABT9W526_9BACI</name>
<dbReference type="NCBIfam" id="NF009005">
    <property type="entry name" value="PRK12350.1"/>
    <property type="match status" value="1"/>
</dbReference>
<comment type="pathway">
    <text evidence="1">Carbohydrate metabolism; tricarboxylic acid cycle.</text>
</comment>
<dbReference type="PROSITE" id="PS00480">
    <property type="entry name" value="CITRATE_SYNTHASE"/>
    <property type="match status" value="1"/>
</dbReference>
<dbReference type="PANTHER" id="PTHR11739:SF4">
    <property type="entry name" value="CITRATE SYNTHASE, PEROXISOMAL"/>
    <property type="match status" value="1"/>
</dbReference>
<evidence type="ECO:0000256" key="5">
    <source>
        <dbReference type="PIRNR" id="PIRNR001369"/>
    </source>
</evidence>
<keyword evidence="8" id="KW-1185">Reference proteome</keyword>
<reference evidence="7 8" key="1">
    <citation type="submission" date="2023-07" db="EMBL/GenBank/DDBJ databases">
        <title>Genomic Encyclopedia of Type Strains, Phase IV (KMG-IV): sequencing the most valuable type-strain genomes for metagenomic binning, comparative biology and taxonomic classification.</title>
        <authorList>
            <person name="Goeker M."/>
        </authorList>
    </citation>
    <scope>NUCLEOTIDE SEQUENCE [LARGE SCALE GENOMIC DNA]</scope>
    <source>
        <strain evidence="7 8">DSM 12751</strain>
    </source>
</reference>
<dbReference type="SUPFAM" id="SSF48256">
    <property type="entry name" value="Citrate synthase"/>
    <property type="match status" value="1"/>
</dbReference>
<sequence length="368" mass="40910">MKDIKKPSVTGLEGVVAADTAISLVDGDKGHLVLRGYWAKELALKHAFEEVAHLIWRGSLPSDDQFNQLKKKLANERDLPEYTINILKQLPEQMDMMSVLRALVGTFVLEGARWPPTLDQAVAITAKIPTIIAYRHRLIQGKALVAPKANLSHIENYLYMLSGEAPQPAHVQALEAYSILTMEHGMNASTFTARVISSTESDIVSAISGAIGAMKGPLHGGAPSGVIEMLEEIGNKEQVEAWIRGALERGERLMGFGHRVYKTHDPRSLALKEMIGSLEGQDEWLDLAYEVEKQAVELLEEFKPGRRLYTNVEFYAAAIMRAVQLPEQLFSPTFTLSRTVGWTAHVLEQAENNRIFRPQSTYIGRTPN</sequence>
<dbReference type="CDD" id="cd06109">
    <property type="entry name" value="BsCS-I_like"/>
    <property type="match status" value="1"/>
</dbReference>
<keyword evidence="3 5" id="KW-0808">Transferase</keyword>
<keyword evidence="7" id="KW-0012">Acyltransferase</keyword>
<evidence type="ECO:0000256" key="3">
    <source>
        <dbReference type="ARBA" id="ARBA00022679"/>
    </source>
</evidence>
<dbReference type="PANTHER" id="PTHR11739">
    <property type="entry name" value="CITRATE SYNTHASE"/>
    <property type="match status" value="1"/>
</dbReference>
<dbReference type="InterPro" id="IPR036969">
    <property type="entry name" value="Citrate_synthase_sf"/>
</dbReference>
<gene>
    <name evidence="7" type="ORF">J2S11_004320</name>
</gene>
<evidence type="ECO:0000256" key="4">
    <source>
        <dbReference type="ARBA" id="ARBA00049288"/>
    </source>
</evidence>
<dbReference type="InterPro" id="IPR019810">
    <property type="entry name" value="Citrate_synthase_AS"/>
</dbReference>
<dbReference type="Pfam" id="PF00285">
    <property type="entry name" value="Citrate_synt"/>
    <property type="match status" value="1"/>
</dbReference>
<evidence type="ECO:0000313" key="7">
    <source>
        <dbReference type="EMBL" id="MDQ0168358.1"/>
    </source>
</evidence>
<evidence type="ECO:0000256" key="6">
    <source>
        <dbReference type="RuleBase" id="RU003406"/>
    </source>
</evidence>
<dbReference type="Gene3D" id="1.10.230.10">
    <property type="entry name" value="Cytochrome P450-Terp, domain 2"/>
    <property type="match status" value="1"/>
</dbReference>
<proteinExistence type="inferred from homology"/>
<dbReference type="Proteomes" id="UP001235840">
    <property type="component" value="Unassembled WGS sequence"/>
</dbReference>
<dbReference type="EMBL" id="JAUSTY010000028">
    <property type="protein sequence ID" value="MDQ0168358.1"/>
    <property type="molecule type" value="Genomic_DNA"/>
</dbReference>
<evidence type="ECO:0000256" key="1">
    <source>
        <dbReference type="ARBA" id="ARBA00005163"/>
    </source>
</evidence>
<dbReference type="GO" id="GO:0036440">
    <property type="term" value="F:citrate synthase activity"/>
    <property type="evidence" value="ECO:0007669"/>
    <property type="project" value="UniProtKB-EC"/>
</dbReference>
<accession>A0ABT9W526</accession>
<dbReference type="Gene3D" id="1.10.580.10">
    <property type="entry name" value="Citrate Synthase, domain 1"/>
    <property type="match status" value="1"/>
</dbReference>
<organism evidence="7 8">
    <name type="scientific">Caldalkalibacillus horti</name>
    <dbReference type="NCBI Taxonomy" id="77523"/>
    <lineage>
        <taxon>Bacteria</taxon>
        <taxon>Bacillati</taxon>
        <taxon>Bacillota</taxon>
        <taxon>Bacilli</taxon>
        <taxon>Bacillales</taxon>
        <taxon>Bacillaceae</taxon>
        <taxon>Caldalkalibacillus</taxon>
    </lineage>
</organism>
<dbReference type="PRINTS" id="PR00143">
    <property type="entry name" value="CITRTSNTHASE"/>
</dbReference>
<comment type="similarity">
    <text evidence="2 5 6">Belongs to the citrate synthase family.</text>
</comment>
<dbReference type="RefSeq" id="WP_307398027.1">
    <property type="nucleotide sequence ID" value="NZ_JAUSTY010000028.1"/>
</dbReference>
<comment type="catalytic activity">
    <reaction evidence="4">
        <text>oxaloacetate + acetyl-CoA + H2O = citrate + CoA + H(+)</text>
        <dbReference type="Rhea" id="RHEA:16845"/>
        <dbReference type="ChEBI" id="CHEBI:15377"/>
        <dbReference type="ChEBI" id="CHEBI:15378"/>
        <dbReference type="ChEBI" id="CHEBI:16452"/>
        <dbReference type="ChEBI" id="CHEBI:16947"/>
        <dbReference type="ChEBI" id="CHEBI:57287"/>
        <dbReference type="ChEBI" id="CHEBI:57288"/>
        <dbReference type="EC" id="2.3.3.16"/>
    </reaction>
</comment>
<evidence type="ECO:0000256" key="2">
    <source>
        <dbReference type="ARBA" id="ARBA00010566"/>
    </source>
</evidence>
<dbReference type="InterPro" id="IPR002020">
    <property type="entry name" value="Citrate_synthase"/>
</dbReference>
<dbReference type="PIRSF" id="PIRSF001369">
    <property type="entry name" value="Citrate_synth"/>
    <property type="match status" value="1"/>
</dbReference>
<protein>
    <recommendedName>
        <fullName evidence="5">Citrate synthase</fullName>
    </recommendedName>
</protein>